<keyword evidence="5" id="KW-0802">TPR repeat</keyword>
<evidence type="ECO:0000259" key="6">
    <source>
        <dbReference type="PROSITE" id="PS50072"/>
    </source>
</evidence>
<comment type="catalytic activity">
    <reaction evidence="1">
        <text>[protein]-peptidylproline (omega=180) = [protein]-peptidylproline (omega=0)</text>
        <dbReference type="Rhea" id="RHEA:16237"/>
        <dbReference type="Rhea" id="RHEA-COMP:10747"/>
        <dbReference type="Rhea" id="RHEA-COMP:10748"/>
        <dbReference type="ChEBI" id="CHEBI:83833"/>
        <dbReference type="ChEBI" id="CHEBI:83834"/>
        <dbReference type="EC" id="5.2.1.8"/>
    </reaction>
</comment>
<feature type="domain" description="PPIase cyclophilin-type" evidence="6">
    <location>
        <begin position="14"/>
        <end position="178"/>
    </location>
</feature>
<keyword evidence="3" id="KW-0697">Rotamase</keyword>
<evidence type="ECO:0000256" key="3">
    <source>
        <dbReference type="ARBA" id="ARBA00023110"/>
    </source>
</evidence>
<dbReference type="Proteomes" id="UP000187283">
    <property type="component" value="Unassembled WGS sequence"/>
</dbReference>
<evidence type="ECO:0000256" key="4">
    <source>
        <dbReference type="ARBA" id="ARBA00023235"/>
    </source>
</evidence>
<dbReference type="GO" id="GO:0016018">
    <property type="term" value="F:cyclosporin A binding"/>
    <property type="evidence" value="ECO:0007669"/>
    <property type="project" value="TreeGrafter"/>
</dbReference>
<dbReference type="InterPro" id="IPR011990">
    <property type="entry name" value="TPR-like_helical_dom_sf"/>
</dbReference>
<reference evidence="7 8" key="1">
    <citation type="submission" date="2017-01" db="EMBL/GenBank/DDBJ databases">
        <authorList>
            <person name="Mah S.A."/>
            <person name="Swanson W.J."/>
            <person name="Moy G.W."/>
            <person name="Vacquier V.D."/>
        </authorList>
    </citation>
    <scope>NUCLEOTIDE SEQUENCE [LARGE SCALE GENOMIC DNA]</scope>
    <source>
        <strain evidence="7 8">GSMNP</strain>
    </source>
</reference>
<proteinExistence type="predicted"/>
<organism evidence="7 8">
    <name type="scientific">Smittium culicis</name>
    <dbReference type="NCBI Taxonomy" id="133412"/>
    <lineage>
        <taxon>Eukaryota</taxon>
        <taxon>Fungi</taxon>
        <taxon>Fungi incertae sedis</taxon>
        <taxon>Zoopagomycota</taxon>
        <taxon>Kickxellomycotina</taxon>
        <taxon>Harpellomycetes</taxon>
        <taxon>Harpellales</taxon>
        <taxon>Legeriomycetaceae</taxon>
        <taxon>Smittium</taxon>
    </lineage>
</organism>
<dbReference type="InterPro" id="IPR020892">
    <property type="entry name" value="Cyclophilin-type_PPIase_CS"/>
</dbReference>
<dbReference type="FunFam" id="2.40.100.10:FF:000009">
    <property type="entry name" value="Peptidyl-prolyl cis-trans isomerase D"/>
    <property type="match status" value="1"/>
</dbReference>
<dbReference type="CDD" id="cd01926">
    <property type="entry name" value="cyclophilin_ABH_like"/>
    <property type="match status" value="1"/>
</dbReference>
<dbReference type="InterPro" id="IPR002130">
    <property type="entry name" value="Cyclophilin-type_PPIase_dom"/>
</dbReference>
<keyword evidence="4 7" id="KW-0413">Isomerase</keyword>
<evidence type="ECO:0000256" key="5">
    <source>
        <dbReference type="PROSITE-ProRule" id="PRU00339"/>
    </source>
</evidence>
<dbReference type="SUPFAM" id="SSF50891">
    <property type="entry name" value="Cyclophilin-like"/>
    <property type="match status" value="1"/>
</dbReference>
<dbReference type="OrthoDB" id="407558at2759"/>
<dbReference type="AlphaFoldDB" id="A0A1R1XT27"/>
<dbReference type="PROSITE" id="PS00170">
    <property type="entry name" value="CSA_PPIASE_1"/>
    <property type="match status" value="1"/>
</dbReference>
<dbReference type="PROSITE" id="PS50005">
    <property type="entry name" value="TPR"/>
    <property type="match status" value="1"/>
</dbReference>
<dbReference type="EC" id="5.2.1.8" evidence="2"/>
<dbReference type="PANTHER" id="PTHR11071">
    <property type="entry name" value="PEPTIDYL-PROLYL CIS-TRANS ISOMERASE"/>
    <property type="match status" value="1"/>
</dbReference>
<dbReference type="GO" id="GO:0006457">
    <property type="term" value="P:protein folding"/>
    <property type="evidence" value="ECO:0007669"/>
    <property type="project" value="InterPro"/>
</dbReference>
<evidence type="ECO:0000313" key="8">
    <source>
        <dbReference type="Proteomes" id="UP000187283"/>
    </source>
</evidence>
<keyword evidence="8" id="KW-1185">Reference proteome</keyword>
<dbReference type="Gene3D" id="2.40.100.10">
    <property type="entry name" value="Cyclophilin-like"/>
    <property type="match status" value="1"/>
</dbReference>
<accession>A0A1R1XT27</accession>
<dbReference type="STRING" id="133412.A0A1R1XT27"/>
<evidence type="ECO:0000313" key="7">
    <source>
        <dbReference type="EMBL" id="OMJ17812.1"/>
    </source>
</evidence>
<dbReference type="GO" id="GO:0005737">
    <property type="term" value="C:cytoplasm"/>
    <property type="evidence" value="ECO:0007669"/>
    <property type="project" value="TreeGrafter"/>
</dbReference>
<sequence length="381" mass="42903">MSVKMINESNPRVYFDITIGGVDEGRIVMELYNHQVPKTAENFRALCSGEKGEGKTGFPLSYKNSKFHRVIKKFMIQGGDFTAFNGTGGESIYGEKFDDENFEYKHERPFLLSMANSGPNTNGSQFFITTEPTPHLDGKHVVFGQVLKGKGVVRAIENTKTGPNDTPVLDCVISECGVLKPGEDDMAGLKCVVEGDKYPDYPEDYQLAEDEEAIPTDKLLIIANELKDLGSSYLKKGENTTAIKLYLKAIRYLDEFPVFDKDNDPEGKLKPLFYSLRVPTLSNLALAYYKLQDYKQVINKTSIILELERNLVKPDLVTKAQFRRGSSKRHLKMYDEAFVDLKAASESSPADKAISNELALTSHELKIQQQKEKKMYQKLFS</sequence>
<dbReference type="PANTHER" id="PTHR11071:SF561">
    <property type="entry name" value="PEPTIDYL-PROLYL CIS-TRANS ISOMERASE D-RELATED"/>
    <property type="match status" value="1"/>
</dbReference>
<comment type="caution">
    <text evidence="7">The sequence shown here is derived from an EMBL/GenBank/DDBJ whole genome shotgun (WGS) entry which is preliminary data.</text>
</comment>
<dbReference type="InterPro" id="IPR029000">
    <property type="entry name" value="Cyclophilin-like_dom_sf"/>
</dbReference>
<dbReference type="Pfam" id="PF00160">
    <property type="entry name" value="Pro_isomerase"/>
    <property type="match status" value="1"/>
</dbReference>
<name>A0A1R1XT27_9FUNG</name>
<dbReference type="EMBL" id="LSSN01001926">
    <property type="protein sequence ID" value="OMJ17812.1"/>
    <property type="molecule type" value="Genomic_DNA"/>
</dbReference>
<dbReference type="SMART" id="SM00028">
    <property type="entry name" value="TPR"/>
    <property type="match status" value="3"/>
</dbReference>
<gene>
    <name evidence="7" type="ORF">AYI70_g5733</name>
</gene>
<evidence type="ECO:0000256" key="1">
    <source>
        <dbReference type="ARBA" id="ARBA00000971"/>
    </source>
</evidence>
<dbReference type="Gene3D" id="1.25.40.10">
    <property type="entry name" value="Tetratricopeptide repeat domain"/>
    <property type="match status" value="1"/>
</dbReference>
<protein>
    <recommendedName>
        <fullName evidence="2">peptidylprolyl isomerase</fullName>
        <ecNumber evidence="2">5.2.1.8</ecNumber>
    </recommendedName>
</protein>
<dbReference type="SUPFAM" id="SSF48452">
    <property type="entry name" value="TPR-like"/>
    <property type="match status" value="1"/>
</dbReference>
<dbReference type="PRINTS" id="PR00153">
    <property type="entry name" value="CSAPPISMRASE"/>
</dbReference>
<evidence type="ECO:0000256" key="2">
    <source>
        <dbReference type="ARBA" id="ARBA00013194"/>
    </source>
</evidence>
<feature type="repeat" description="TPR" evidence="5">
    <location>
        <begin position="223"/>
        <end position="256"/>
    </location>
</feature>
<dbReference type="InterPro" id="IPR019734">
    <property type="entry name" value="TPR_rpt"/>
</dbReference>
<dbReference type="PROSITE" id="PS50072">
    <property type="entry name" value="CSA_PPIASE_2"/>
    <property type="match status" value="1"/>
</dbReference>
<dbReference type="GO" id="GO:0003755">
    <property type="term" value="F:peptidyl-prolyl cis-trans isomerase activity"/>
    <property type="evidence" value="ECO:0007669"/>
    <property type="project" value="UniProtKB-KW"/>
</dbReference>